<sequence>MPGVVLQQLFPELSVGCEEQPVLGQNDARGSPLGAEPEAPFQEDRGQVVFRFRVPFFAKLPQRVVLPAPGKIGDVGDHQVVLPRHQGSGLRQPLGHHSSLLPLFASFAPQGLLHQAGEVFPPDKIRRVGLRRVEKASQNGRILENVVDPAQGQGEVLPSQAELFPLLPGHGHREAGTGKVKFRQGPVPPGAGAFPRGQGQGEGGDLGHPPVDVQAVDVLPQHGIRRIFRR</sequence>
<dbReference type="AlphaFoldDB" id="A0A644WJR2"/>
<accession>A0A644WJR2</accession>
<reference evidence="2" key="1">
    <citation type="submission" date="2019-08" db="EMBL/GenBank/DDBJ databases">
        <authorList>
            <person name="Kucharzyk K."/>
            <person name="Murdoch R.W."/>
            <person name="Higgins S."/>
            <person name="Loffler F."/>
        </authorList>
    </citation>
    <scope>NUCLEOTIDE SEQUENCE</scope>
</reference>
<feature type="region of interest" description="Disordered" evidence="1">
    <location>
        <begin position="187"/>
        <end position="210"/>
    </location>
</feature>
<proteinExistence type="predicted"/>
<comment type="caution">
    <text evidence="2">The sequence shown here is derived from an EMBL/GenBank/DDBJ whole genome shotgun (WGS) entry which is preliminary data.</text>
</comment>
<evidence type="ECO:0000313" key="2">
    <source>
        <dbReference type="EMBL" id="MPM04010.1"/>
    </source>
</evidence>
<gene>
    <name evidence="2" type="ORF">SDC9_50277</name>
</gene>
<organism evidence="2">
    <name type="scientific">bioreactor metagenome</name>
    <dbReference type="NCBI Taxonomy" id="1076179"/>
    <lineage>
        <taxon>unclassified sequences</taxon>
        <taxon>metagenomes</taxon>
        <taxon>ecological metagenomes</taxon>
    </lineage>
</organism>
<dbReference type="EMBL" id="VSSQ01001001">
    <property type="protein sequence ID" value="MPM04010.1"/>
    <property type="molecule type" value="Genomic_DNA"/>
</dbReference>
<name>A0A644WJR2_9ZZZZ</name>
<evidence type="ECO:0000256" key="1">
    <source>
        <dbReference type="SAM" id="MobiDB-lite"/>
    </source>
</evidence>
<protein>
    <submittedName>
        <fullName evidence="2">Uncharacterized protein</fullName>
    </submittedName>
</protein>